<comment type="caution">
    <text evidence="1">The sequence shown here is derived from an EMBL/GenBank/DDBJ whole genome shotgun (WGS) entry which is preliminary data.</text>
</comment>
<proteinExistence type="predicted"/>
<dbReference type="Proteomes" id="UP001226762">
    <property type="component" value="Unassembled WGS sequence"/>
</dbReference>
<accession>A0AAE3WAU5</accession>
<gene>
    <name evidence="1" type="ORF">NO357_05350</name>
</gene>
<dbReference type="EMBL" id="JANHAX010000001">
    <property type="protein sequence ID" value="MDQ2089322.1"/>
    <property type="molecule type" value="Genomic_DNA"/>
</dbReference>
<organism evidence="1 2">
    <name type="scientific">Marimonas arenosa</name>
    <dbReference type="NCBI Taxonomy" id="1795305"/>
    <lineage>
        <taxon>Bacteria</taxon>
        <taxon>Pseudomonadati</taxon>
        <taxon>Pseudomonadota</taxon>
        <taxon>Alphaproteobacteria</taxon>
        <taxon>Rhodobacterales</taxon>
        <taxon>Paracoccaceae</taxon>
        <taxon>Marimonas</taxon>
    </lineage>
</organism>
<evidence type="ECO:0000313" key="2">
    <source>
        <dbReference type="Proteomes" id="UP001226762"/>
    </source>
</evidence>
<sequence length="82" mass="8930">MKTEKVKGGTRLIGQFIVNGEVTVSDDTPPKNDRPKVKIEIPDLFFELKWIAWPGSPSAAFGAAAGYEVVSPDDASYPPPRK</sequence>
<reference evidence="1" key="1">
    <citation type="submission" date="2022-07" db="EMBL/GenBank/DDBJ databases">
        <authorList>
            <person name="Otstavnykh N."/>
            <person name="Isaeva M."/>
            <person name="Bystritskaya E."/>
        </authorList>
    </citation>
    <scope>NUCLEOTIDE SEQUENCE</scope>
    <source>
        <strain evidence="1">KCTC 52189</strain>
    </source>
</reference>
<name>A0AAE3WAU5_9RHOB</name>
<evidence type="ECO:0000313" key="1">
    <source>
        <dbReference type="EMBL" id="MDQ2089322.1"/>
    </source>
</evidence>
<reference evidence="1" key="2">
    <citation type="submission" date="2023-02" db="EMBL/GenBank/DDBJ databases">
        <title>'Rhodoalgimonas zhirmunskyi' gen. nov., isolated from a red alga.</title>
        <authorList>
            <person name="Nedashkovskaya O.I."/>
            <person name="Otstavnykh N.Y."/>
            <person name="Bystritskaya E.P."/>
            <person name="Balabanova L.A."/>
            <person name="Isaeva M.P."/>
        </authorList>
    </citation>
    <scope>NUCLEOTIDE SEQUENCE</scope>
    <source>
        <strain evidence="1">KCTC 52189</strain>
    </source>
</reference>
<protein>
    <submittedName>
        <fullName evidence="1">Uncharacterized protein</fullName>
    </submittedName>
</protein>
<dbReference type="AlphaFoldDB" id="A0AAE3WAU5"/>
<keyword evidence="2" id="KW-1185">Reference proteome</keyword>